<evidence type="ECO:0000256" key="1">
    <source>
        <dbReference type="ARBA" id="ARBA00008769"/>
    </source>
</evidence>
<gene>
    <name evidence="3" type="ORF">NC595_05895</name>
</gene>
<name>A0ABT1FB09_9GAMM</name>
<dbReference type="PANTHER" id="PTHR37944">
    <property type="entry name" value="PORIN B"/>
    <property type="match status" value="1"/>
</dbReference>
<dbReference type="PANTHER" id="PTHR37944:SF1">
    <property type="entry name" value="PORIN B"/>
    <property type="match status" value="1"/>
</dbReference>
<dbReference type="EMBL" id="JAMZEK010000001">
    <property type="protein sequence ID" value="MCP1373588.1"/>
    <property type="molecule type" value="Genomic_DNA"/>
</dbReference>
<dbReference type="RefSeq" id="WP_253565346.1">
    <property type="nucleotide sequence ID" value="NZ_JAMZEK010000001.1"/>
</dbReference>
<dbReference type="InterPro" id="IPR038673">
    <property type="entry name" value="OprB_sf"/>
</dbReference>
<sequence length="429" mass="45507">MRPSSISAALAACLALGATACVHASGENTLTGDWHGARTRLHDQGIDLSADYVGEWLRNTTGGTHDATAYADQIHLGAAFDFDTLFGWRGGSLHVDITNRNGHQLDARAGLGTLLETHEIYGAGNVTRLTRFYLEQQLWQGRLDIKAGRMDLNADFYPLSCDFENLSFCGSLPGYITPGWYSWPVSQLGGVIRLNPASAWYIRVGAFDVNPRNADPSQGLKLGTPGRSTGTLVVGEAGWDTALDAGSHALPGSWRIGAWRNSASAPDLLLDVDGAPRVLTGADALQRSSTQGSYALVKQQLTRNVAGGGLTAFGNLIRADSDTDRVDRMVSVGLLYQAPFAARPHDRIGLAWGQNRVSGRAVEAARLANAHGMGPLAVPGSESVLELNYSAEVVPGLSLMPSVQRVRHPGGNPDAGTATVLGLRLAATF</sequence>
<proteinExistence type="inferred from homology"/>
<feature type="signal peptide" evidence="2">
    <location>
        <begin position="1"/>
        <end position="24"/>
    </location>
</feature>
<dbReference type="InterPro" id="IPR007049">
    <property type="entry name" value="Carb-sel_porin_OprB"/>
</dbReference>
<evidence type="ECO:0000256" key="2">
    <source>
        <dbReference type="RuleBase" id="RU363072"/>
    </source>
</evidence>
<evidence type="ECO:0000313" key="4">
    <source>
        <dbReference type="Proteomes" id="UP001204615"/>
    </source>
</evidence>
<accession>A0ABT1FB09</accession>
<organism evidence="3 4">
    <name type="scientific">Dyella lutea</name>
    <dbReference type="NCBI Taxonomy" id="2950441"/>
    <lineage>
        <taxon>Bacteria</taxon>
        <taxon>Pseudomonadati</taxon>
        <taxon>Pseudomonadota</taxon>
        <taxon>Gammaproteobacteria</taxon>
        <taxon>Lysobacterales</taxon>
        <taxon>Rhodanobacteraceae</taxon>
        <taxon>Dyella</taxon>
    </lineage>
</organism>
<evidence type="ECO:0000313" key="3">
    <source>
        <dbReference type="EMBL" id="MCP1373588.1"/>
    </source>
</evidence>
<dbReference type="InterPro" id="IPR052932">
    <property type="entry name" value="OprB_Porin"/>
</dbReference>
<keyword evidence="4" id="KW-1185">Reference proteome</keyword>
<reference evidence="3 4" key="1">
    <citation type="submission" date="2022-06" db="EMBL/GenBank/DDBJ databases">
        <title>Dyella sp. Sa strain:Sa Genome sequencing.</title>
        <authorList>
            <person name="Park S."/>
        </authorList>
    </citation>
    <scope>NUCLEOTIDE SEQUENCE [LARGE SCALE GENOMIC DNA]</scope>
    <source>
        <strain evidence="3 4">Sa</strain>
    </source>
</reference>
<comment type="caution">
    <text evidence="3">The sequence shown here is derived from an EMBL/GenBank/DDBJ whole genome shotgun (WGS) entry which is preliminary data.</text>
</comment>
<dbReference type="Gene3D" id="2.40.160.180">
    <property type="entry name" value="Carbohydrate-selective porin OprB"/>
    <property type="match status" value="1"/>
</dbReference>
<dbReference type="PROSITE" id="PS51257">
    <property type="entry name" value="PROKAR_LIPOPROTEIN"/>
    <property type="match status" value="1"/>
</dbReference>
<feature type="chain" id="PRO_5044995506" evidence="2">
    <location>
        <begin position="25"/>
        <end position="429"/>
    </location>
</feature>
<comment type="similarity">
    <text evidence="1 2">Belongs to the OprB family.</text>
</comment>
<dbReference type="Proteomes" id="UP001204615">
    <property type="component" value="Unassembled WGS sequence"/>
</dbReference>
<protein>
    <submittedName>
        <fullName evidence="3">Carbohydrate porin</fullName>
    </submittedName>
</protein>
<keyword evidence="2" id="KW-0732">Signal</keyword>
<dbReference type="Pfam" id="PF04966">
    <property type="entry name" value="OprB"/>
    <property type="match status" value="1"/>
</dbReference>